<evidence type="ECO:0000256" key="15">
    <source>
        <dbReference type="ARBA" id="ARBA00029435"/>
    </source>
</evidence>
<dbReference type="GO" id="GO:0006696">
    <property type="term" value="P:ergosterol biosynthetic process"/>
    <property type="evidence" value="ECO:0007669"/>
    <property type="project" value="TreeGrafter"/>
</dbReference>
<dbReference type="EC" id="1.3.1.71" evidence="16 18"/>
<feature type="region of interest" description="Disordered" evidence="19">
    <location>
        <begin position="1"/>
        <end position="73"/>
    </location>
</feature>
<reference evidence="21" key="2">
    <citation type="submission" date="2020-04" db="EMBL/GenBank/DDBJ databases">
        <authorList>
            <consortium name="NCBI Genome Project"/>
        </authorList>
    </citation>
    <scope>NUCLEOTIDE SEQUENCE</scope>
    <source>
        <strain evidence="21">CBS 342.82</strain>
    </source>
</reference>
<comment type="catalytic activity">
    <reaction evidence="17">
        <text>ergosterol + NADP(+) = ergosta-5,7,22,24(28)-tetraen-3beta-ol + NADPH + H(+)</text>
        <dbReference type="Rhea" id="RHEA:18501"/>
        <dbReference type="ChEBI" id="CHEBI:15378"/>
        <dbReference type="ChEBI" id="CHEBI:16933"/>
        <dbReference type="ChEBI" id="CHEBI:18249"/>
        <dbReference type="ChEBI" id="CHEBI:57783"/>
        <dbReference type="ChEBI" id="CHEBI:58349"/>
        <dbReference type="EC" id="1.3.1.71"/>
    </reaction>
    <physiologicalReaction direction="right-to-left" evidence="17">
        <dbReference type="Rhea" id="RHEA:18503"/>
    </physiologicalReaction>
</comment>
<dbReference type="InterPro" id="IPR018083">
    <property type="entry name" value="Sterol_reductase_CS"/>
</dbReference>
<evidence type="ECO:0000313" key="20">
    <source>
        <dbReference type="Proteomes" id="UP000504637"/>
    </source>
</evidence>
<feature type="transmembrane region" description="Helical" evidence="18">
    <location>
        <begin position="279"/>
        <end position="299"/>
    </location>
</feature>
<reference evidence="21" key="3">
    <citation type="submission" date="2025-08" db="UniProtKB">
        <authorList>
            <consortium name="RefSeq"/>
        </authorList>
    </citation>
    <scope>IDENTIFICATION</scope>
    <source>
        <strain evidence="21">CBS 342.82</strain>
    </source>
</reference>
<dbReference type="AlphaFoldDB" id="A0A6J3LTL5"/>
<feature type="compositionally biased region" description="Polar residues" evidence="19">
    <location>
        <begin position="1"/>
        <end position="10"/>
    </location>
</feature>
<keyword evidence="12 18" id="KW-0472">Membrane</keyword>
<dbReference type="PANTHER" id="PTHR21257">
    <property type="entry name" value="DELTA(14)-STEROL REDUCTASE"/>
    <property type="match status" value="1"/>
</dbReference>
<gene>
    <name evidence="21" type="ORF">K489DRAFT_326400</name>
</gene>
<comment type="subcellular location">
    <subcellularLocation>
        <location evidence="1">Endoplasmic reticulum membrane</location>
        <topology evidence="1">Multi-pass membrane protein</topology>
    </subcellularLocation>
</comment>
<feature type="transmembrane region" description="Helical" evidence="18">
    <location>
        <begin position="91"/>
        <end position="113"/>
    </location>
</feature>
<keyword evidence="3 18" id="KW-0444">Lipid biosynthesis</keyword>
<keyword evidence="5" id="KW-0256">Endoplasmic reticulum</keyword>
<dbReference type="GO" id="GO:0005789">
    <property type="term" value="C:endoplasmic reticulum membrane"/>
    <property type="evidence" value="ECO:0007669"/>
    <property type="project" value="UniProtKB-SubCell"/>
</dbReference>
<evidence type="ECO:0000256" key="4">
    <source>
        <dbReference type="ARBA" id="ARBA00022692"/>
    </source>
</evidence>
<evidence type="ECO:0000256" key="13">
    <source>
        <dbReference type="ARBA" id="ARBA00023166"/>
    </source>
</evidence>
<sequence>MTVTRSQTGKTPRKSALPEGFVETPGTKRRSTRKSEAAPLEDSPDIDYEKPSKSNGHGNGSAKNKDKKPRIIDGWAEGSDPKIDLSPTFDFGGSFGVTAMMLGFPTLMWYMWIGAVYYNGKIPSEPGLSWPDFLKHLVNLAYVGAFPHAKAWAIYWVFFVVQMVLYLFMPGVYSKGKPLPHEGGKQLLYYCNGVTSFYFTIFLAGVLHFTGLFKLYTLIDEFGPLMSVAIISGFLVSIVAYVSALARGAQHRMTGYHVYDFFMGAELNPRMFKWLDFKMFFEVRLPWYILFLITLSAAARQWERYGYVTGEVGFLLMAHFLYANACGKGEEMITITWDMYYEKWGFMLIFWNMAGVPLSYCHCTVYLANHHPSEYAWPKPVLVFLYASYLFMYWAWDTANSQKNHFRAQEKGYDQERKTFPQLPWRAIDNAEHIKTDTGDSILVDGWFKYVRKMHYTCDMYFALCWALITGFSSPYPWFYPVFFAAMIVHRAMRDIERCREKYGASWTEYEKRVPYLFIPVSIWFPPSPGLPKFLSNSR</sequence>
<proteinExistence type="inferred from homology"/>
<evidence type="ECO:0000256" key="2">
    <source>
        <dbReference type="ARBA" id="ARBA00005402"/>
    </source>
</evidence>
<keyword evidence="20" id="KW-1185">Reference proteome</keyword>
<protein>
    <recommendedName>
        <fullName evidence="16 18">Delta(24(24(1)))-sterol reductase</fullName>
        <ecNumber evidence="16 18">1.3.1.71</ecNumber>
    </recommendedName>
    <alternativeName>
        <fullName evidence="18">C-24(28) sterol reductase</fullName>
    </alternativeName>
    <alternativeName>
        <fullName evidence="18">Sterol Delta(24(28))-reductase</fullName>
    </alternativeName>
</protein>
<dbReference type="Pfam" id="PF01222">
    <property type="entry name" value="ERG4_ERG24"/>
    <property type="match status" value="1"/>
</dbReference>
<dbReference type="Proteomes" id="UP000504637">
    <property type="component" value="Unplaced"/>
</dbReference>
<feature type="transmembrane region" description="Helical" evidence="18">
    <location>
        <begin position="305"/>
        <end position="323"/>
    </location>
</feature>
<evidence type="ECO:0000256" key="6">
    <source>
        <dbReference type="ARBA" id="ARBA00022857"/>
    </source>
</evidence>
<evidence type="ECO:0000256" key="9">
    <source>
        <dbReference type="ARBA" id="ARBA00023002"/>
    </source>
</evidence>
<evidence type="ECO:0000256" key="1">
    <source>
        <dbReference type="ARBA" id="ARBA00004477"/>
    </source>
</evidence>
<evidence type="ECO:0000256" key="14">
    <source>
        <dbReference type="ARBA" id="ARBA00023221"/>
    </source>
</evidence>
<accession>A0A6J3LTL5</accession>
<dbReference type="OrthoDB" id="5326588at2759"/>
<feature type="transmembrane region" description="Helical" evidence="18">
    <location>
        <begin position="344"/>
        <end position="368"/>
    </location>
</feature>
<comment type="pathway">
    <text evidence="15 18">Steroid metabolism; ergosterol biosynthesis.</text>
</comment>
<keyword evidence="4 18" id="KW-0812">Transmembrane</keyword>
<dbReference type="Gene3D" id="1.20.120.1630">
    <property type="match status" value="1"/>
</dbReference>
<keyword evidence="10 18" id="KW-0756">Sterol biosynthesis</keyword>
<evidence type="ECO:0000256" key="11">
    <source>
        <dbReference type="ARBA" id="ARBA00023098"/>
    </source>
</evidence>
<evidence type="ECO:0000256" key="19">
    <source>
        <dbReference type="SAM" id="MobiDB-lite"/>
    </source>
</evidence>
<evidence type="ECO:0000256" key="12">
    <source>
        <dbReference type="ARBA" id="ARBA00023136"/>
    </source>
</evidence>
<dbReference type="FunFam" id="1.20.120.1630:FF:000003">
    <property type="entry name" value="C-24(28) sterol reductase"/>
    <property type="match status" value="1"/>
</dbReference>
<evidence type="ECO:0000256" key="3">
    <source>
        <dbReference type="ARBA" id="ARBA00022516"/>
    </source>
</evidence>
<evidence type="ECO:0000256" key="18">
    <source>
        <dbReference type="RuleBase" id="RU369120"/>
    </source>
</evidence>
<keyword evidence="11 18" id="KW-0443">Lipid metabolism</keyword>
<dbReference type="PROSITE" id="PS01017">
    <property type="entry name" value="STEROL_REDUCT_1"/>
    <property type="match status" value="1"/>
</dbReference>
<evidence type="ECO:0000256" key="5">
    <source>
        <dbReference type="ARBA" id="ARBA00022824"/>
    </source>
</evidence>
<dbReference type="RefSeq" id="XP_033456166.1">
    <property type="nucleotide sequence ID" value="XM_033601902.1"/>
</dbReference>
<keyword evidence="6" id="KW-0521">NADP</keyword>
<evidence type="ECO:0000256" key="10">
    <source>
        <dbReference type="ARBA" id="ARBA00023011"/>
    </source>
</evidence>
<feature type="transmembrane region" description="Helical" evidence="18">
    <location>
        <begin position="152"/>
        <end position="169"/>
    </location>
</feature>
<evidence type="ECO:0000256" key="8">
    <source>
        <dbReference type="ARBA" id="ARBA00022989"/>
    </source>
</evidence>
<keyword evidence="14 18" id="KW-0753">Steroid metabolism</keyword>
<evidence type="ECO:0000313" key="21">
    <source>
        <dbReference type="RefSeq" id="XP_033456166.1"/>
    </source>
</evidence>
<evidence type="ECO:0000256" key="17">
    <source>
        <dbReference type="ARBA" id="ARBA00048918"/>
    </source>
</evidence>
<dbReference type="GO" id="GO:0000246">
    <property type="term" value="F:Delta24(24-1) sterol reductase activity"/>
    <property type="evidence" value="ECO:0007669"/>
    <property type="project" value="UniProtKB-EC"/>
</dbReference>
<evidence type="ECO:0000256" key="16">
    <source>
        <dbReference type="ARBA" id="ARBA00038892"/>
    </source>
</evidence>
<name>A0A6J3LTL5_9PEZI</name>
<organism evidence="21">
    <name type="scientific">Dissoconium aciculare CBS 342.82</name>
    <dbReference type="NCBI Taxonomy" id="1314786"/>
    <lineage>
        <taxon>Eukaryota</taxon>
        <taxon>Fungi</taxon>
        <taxon>Dikarya</taxon>
        <taxon>Ascomycota</taxon>
        <taxon>Pezizomycotina</taxon>
        <taxon>Dothideomycetes</taxon>
        <taxon>Dothideomycetidae</taxon>
        <taxon>Mycosphaerellales</taxon>
        <taxon>Dissoconiaceae</taxon>
        <taxon>Dissoconium</taxon>
    </lineage>
</organism>
<feature type="transmembrane region" description="Helical" evidence="18">
    <location>
        <begin position="189"/>
        <end position="213"/>
    </location>
</feature>
<dbReference type="PROSITE" id="PS01018">
    <property type="entry name" value="STEROL_REDUCT_2"/>
    <property type="match status" value="1"/>
</dbReference>
<reference evidence="21" key="1">
    <citation type="submission" date="2020-01" db="EMBL/GenBank/DDBJ databases">
        <authorList>
            <consortium name="DOE Joint Genome Institute"/>
            <person name="Haridas S."/>
            <person name="Albert R."/>
            <person name="Binder M."/>
            <person name="Bloem J."/>
            <person name="Labutti K."/>
            <person name="Salamov A."/>
            <person name="Andreopoulos B."/>
            <person name="Baker S.E."/>
            <person name="Barry K."/>
            <person name="Bills G."/>
            <person name="Bluhm B.H."/>
            <person name="Cannon C."/>
            <person name="Castanera R."/>
            <person name="Culley D.E."/>
            <person name="Daum C."/>
            <person name="Ezra D."/>
            <person name="Gonzalez J.B."/>
            <person name="Henrissat B."/>
            <person name="Kuo A."/>
            <person name="Liang C."/>
            <person name="Lipzen A."/>
            <person name="Lutzoni F."/>
            <person name="Magnuson J."/>
            <person name="Mondo S."/>
            <person name="Nolan M."/>
            <person name="Ohm R."/>
            <person name="Pangilinan J."/>
            <person name="Park H.-J."/>
            <person name="Ramirez L."/>
            <person name="Alfaro M."/>
            <person name="Sun H."/>
            <person name="Tritt A."/>
            <person name="Yoshinaga Y."/>
            <person name="Zwiers L.-H."/>
            <person name="Turgeon B.G."/>
            <person name="Goodwin S.B."/>
            <person name="Spatafora J.W."/>
            <person name="Crous P.W."/>
            <person name="Grigoriev I.V."/>
        </authorList>
    </citation>
    <scope>NUCLEOTIDE SEQUENCE</scope>
    <source>
        <strain evidence="21">CBS 342.82</strain>
    </source>
</reference>
<dbReference type="PANTHER" id="PTHR21257:SF31">
    <property type="entry name" value="DELTA(24(24(1)))-STEROL REDUCTASE ERG4"/>
    <property type="match status" value="1"/>
</dbReference>
<keyword evidence="7 18" id="KW-0752">Steroid biosynthesis</keyword>
<feature type="transmembrane region" description="Helical" evidence="18">
    <location>
        <begin position="225"/>
        <end position="246"/>
    </location>
</feature>
<keyword evidence="8 18" id="KW-1133">Transmembrane helix</keyword>
<dbReference type="InterPro" id="IPR001171">
    <property type="entry name" value="ERG24_DHCR-like"/>
</dbReference>
<comment type="similarity">
    <text evidence="2 18">Belongs to the ERG4/ERG24 family.</text>
</comment>
<evidence type="ECO:0000256" key="7">
    <source>
        <dbReference type="ARBA" id="ARBA00022955"/>
    </source>
</evidence>
<keyword evidence="9 18" id="KW-0560">Oxidoreductase</keyword>
<feature type="transmembrane region" description="Helical" evidence="18">
    <location>
        <begin position="380"/>
        <end position="396"/>
    </location>
</feature>
<keyword evidence="13 18" id="KW-1207">Sterol metabolism</keyword>
<dbReference type="GeneID" id="54359702"/>